<dbReference type="EMBL" id="JAHRIQ010055442">
    <property type="protein sequence ID" value="MEQ2238904.1"/>
    <property type="molecule type" value="Genomic_DNA"/>
</dbReference>
<name>A0ABV0U298_9TELE</name>
<accession>A0ABV0U298</accession>
<protein>
    <submittedName>
        <fullName evidence="1">Uncharacterized protein</fullName>
    </submittedName>
</protein>
<sequence length="102" mass="12144">MKNCPSTLPSCVQPTWKNKQKQSITFSNDVVTLGKVLKFQGRKREFKVFFLQLNVRFKQPKIFITLQKEEKDRELVSYSLRGERTEMCFQLQISYRSENTFV</sequence>
<gene>
    <name evidence="1" type="ORF">ILYODFUR_038133</name>
</gene>
<dbReference type="Proteomes" id="UP001482620">
    <property type="component" value="Unassembled WGS sequence"/>
</dbReference>
<keyword evidence="2" id="KW-1185">Reference proteome</keyword>
<evidence type="ECO:0000313" key="1">
    <source>
        <dbReference type="EMBL" id="MEQ2238904.1"/>
    </source>
</evidence>
<organism evidence="1 2">
    <name type="scientific">Ilyodon furcidens</name>
    <name type="common">goldbreast splitfin</name>
    <dbReference type="NCBI Taxonomy" id="33524"/>
    <lineage>
        <taxon>Eukaryota</taxon>
        <taxon>Metazoa</taxon>
        <taxon>Chordata</taxon>
        <taxon>Craniata</taxon>
        <taxon>Vertebrata</taxon>
        <taxon>Euteleostomi</taxon>
        <taxon>Actinopterygii</taxon>
        <taxon>Neopterygii</taxon>
        <taxon>Teleostei</taxon>
        <taxon>Neoteleostei</taxon>
        <taxon>Acanthomorphata</taxon>
        <taxon>Ovalentaria</taxon>
        <taxon>Atherinomorphae</taxon>
        <taxon>Cyprinodontiformes</taxon>
        <taxon>Goodeidae</taxon>
        <taxon>Ilyodon</taxon>
    </lineage>
</organism>
<evidence type="ECO:0000313" key="2">
    <source>
        <dbReference type="Proteomes" id="UP001482620"/>
    </source>
</evidence>
<reference evidence="1 2" key="1">
    <citation type="submission" date="2021-06" db="EMBL/GenBank/DDBJ databases">
        <authorList>
            <person name="Palmer J.M."/>
        </authorList>
    </citation>
    <scope>NUCLEOTIDE SEQUENCE [LARGE SCALE GENOMIC DNA]</scope>
    <source>
        <strain evidence="2">if_2019</strain>
        <tissue evidence="1">Muscle</tissue>
    </source>
</reference>
<comment type="caution">
    <text evidence="1">The sequence shown here is derived from an EMBL/GenBank/DDBJ whole genome shotgun (WGS) entry which is preliminary data.</text>
</comment>
<proteinExistence type="predicted"/>